<dbReference type="SUPFAM" id="SSF51735">
    <property type="entry name" value="NAD(P)-binding Rossmann-fold domains"/>
    <property type="match status" value="1"/>
</dbReference>
<dbReference type="InterPro" id="IPR036291">
    <property type="entry name" value="NAD(P)-bd_dom_sf"/>
</dbReference>
<gene>
    <name evidence="3" type="ORF">IDJ76_09465</name>
</gene>
<feature type="domain" description="RmlD-like substrate binding" evidence="2">
    <location>
        <begin position="3"/>
        <end position="242"/>
    </location>
</feature>
<feature type="transmembrane region" description="Helical" evidence="1">
    <location>
        <begin position="251"/>
        <end position="269"/>
    </location>
</feature>
<comment type="caution">
    <text evidence="3">The sequence shown here is derived from an EMBL/GenBank/DDBJ whole genome shotgun (WGS) entry which is preliminary data.</text>
</comment>
<sequence length="328" mass="37744">MKKILITGSNGFIGTNLVEILRDQNWDYSACLVDVAEPKIPLQSNEEWANVDIMDQAAVMACFDKFKPTVVVHLAAQTNTFPHLVLQDYIVNTKGAEIIFDACQANGVEFVVHTSTQFVHQTDTQPVSDTDYAPHTVYGQSKVISENTLRGSKYTFNWSIIRPTNVWGKWHLRYPYEFWKVVRDGKYFHPNNKSVVRSYAYVGNVCLQIVEIIKRQHEPAISRQVFYVGDRPINLYDWANAFSLSIKKRKVTLIPLFLLYSVAVFGTLLQKFKIKFPITISRYKSMTSDNPAPMEKTMKVLGESHYTLQQGVDITTEWLLKFWKDKNI</sequence>
<keyword evidence="1" id="KW-0812">Transmembrane</keyword>
<keyword evidence="4" id="KW-1185">Reference proteome</keyword>
<dbReference type="Gene3D" id="3.40.50.720">
    <property type="entry name" value="NAD(P)-binding Rossmann-like Domain"/>
    <property type="match status" value="1"/>
</dbReference>
<dbReference type="AlphaFoldDB" id="A0A926S0U2"/>
<evidence type="ECO:0000313" key="3">
    <source>
        <dbReference type="EMBL" id="MBD1393325.1"/>
    </source>
</evidence>
<dbReference type="Pfam" id="PF04321">
    <property type="entry name" value="RmlD_sub_bind"/>
    <property type="match status" value="1"/>
</dbReference>
<keyword evidence="1" id="KW-1133">Transmembrane helix</keyword>
<dbReference type="InterPro" id="IPR029903">
    <property type="entry name" value="RmlD-like-bd"/>
</dbReference>
<protein>
    <submittedName>
        <fullName evidence="3">NAD(P)-dependent oxidoreductase</fullName>
    </submittedName>
</protein>
<organism evidence="3 4">
    <name type="scientific">Mucilaginibacter glaciei</name>
    <dbReference type="NCBI Taxonomy" id="2772109"/>
    <lineage>
        <taxon>Bacteria</taxon>
        <taxon>Pseudomonadati</taxon>
        <taxon>Bacteroidota</taxon>
        <taxon>Sphingobacteriia</taxon>
        <taxon>Sphingobacteriales</taxon>
        <taxon>Sphingobacteriaceae</taxon>
        <taxon>Mucilaginibacter</taxon>
    </lineage>
</organism>
<dbReference type="PANTHER" id="PTHR43000">
    <property type="entry name" value="DTDP-D-GLUCOSE 4,6-DEHYDRATASE-RELATED"/>
    <property type="match status" value="1"/>
</dbReference>
<accession>A0A926S0U2</accession>
<evidence type="ECO:0000256" key="1">
    <source>
        <dbReference type="SAM" id="Phobius"/>
    </source>
</evidence>
<keyword evidence="1" id="KW-0472">Membrane</keyword>
<evidence type="ECO:0000259" key="2">
    <source>
        <dbReference type="Pfam" id="PF04321"/>
    </source>
</evidence>
<name>A0A926S0U2_9SPHI</name>
<evidence type="ECO:0000313" key="4">
    <source>
        <dbReference type="Proteomes" id="UP000619078"/>
    </source>
</evidence>
<dbReference type="EMBL" id="JACWMX010000003">
    <property type="protein sequence ID" value="MBD1393325.1"/>
    <property type="molecule type" value="Genomic_DNA"/>
</dbReference>
<reference evidence="3" key="1">
    <citation type="submission" date="2020-09" db="EMBL/GenBank/DDBJ databases">
        <title>Novel species of Mucilaginibacter isolated from a glacier on the Tibetan Plateau.</title>
        <authorList>
            <person name="Liu Q."/>
            <person name="Xin Y.-H."/>
        </authorList>
    </citation>
    <scope>NUCLEOTIDE SEQUENCE</scope>
    <source>
        <strain evidence="3">ZB1P21</strain>
    </source>
</reference>
<dbReference type="RefSeq" id="WP_191163055.1">
    <property type="nucleotide sequence ID" value="NZ_JACWMX010000003.1"/>
</dbReference>
<dbReference type="Proteomes" id="UP000619078">
    <property type="component" value="Unassembled WGS sequence"/>
</dbReference>
<proteinExistence type="predicted"/>